<feature type="compositionally biased region" description="Low complexity" evidence="6">
    <location>
        <begin position="10"/>
        <end position="20"/>
    </location>
</feature>
<evidence type="ECO:0000256" key="5">
    <source>
        <dbReference type="ARBA" id="ARBA00023004"/>
    </source>
</evidence>
<keyword evidence="5" id="KW-0408">Iron</keyword>
<organism evidence="8 9">
    <name type="scientific">Prorocentrum cordatum</name>
    <dbReference type="NCBI Taxonomy" id="2364126"/>
    <lineage>
        <taxon>Eukaryota</taxon>
        <taxon>Sar</taxon>
        <taxon>Alveolata</taxon>
        <taxon>Dinophyceae</taxon>
        <taxon>Prorocentrales</taxon>
        <taxon>Prorocentraceae</taxon>
        <taxon>Prorocentrum</taxon>
    </lineage>
</organism>
<dbReference type="EMBL" id="CAUYUJ010015953">
    <property type="protein sequence ID" value="CAK0860170.1"/>
    <property type="molecule type" value="Genomic_DNA"/>
</dbReference>
<evidence type="ECO:0000256" key="1">
    <source>
        <dbReference type="ARBA" id="ARBA00005896"/>
    </source>
</evidence>
<accession>A0ABN9ULY0</accession>
<dbReference type="InterPro" id="IPR003819">
    <property type="entry name" value="TauD/TfdA-like"/>
</dbReference>
<dbReference type="InterPro" id="IPR051178">
    <property type="entry name" value="TfdA_dioxygenase"/>
</dbReference>
<dbReference type="Proteomes" id="UP001189429">
    <property type="component" value="Unassembled WGS sequence"/>
</dbReference>
<comment type="caution">
    <text evidence="8">The sequence shown here is derived from an EMBL/GenBank/DDBJ whole genome shotgun (WGS) entry which is preliminary data.</text>
</comment>
<keyword evidence="4" id="KW-0560">Oxidoreductase</keyword>
<comment type="similarity">
    <text evidence="1">Belongs to the TfdA dioxygenase family.</text>
</comment>
<evidence type="ECO:0000256" key="4">
    <source>
        <dbReference type="ARBA" id="ARBA00023002"/>
    </source>
</evidence>
<protein>
    <recommendedName>
        <fullName evidence="7">TauD/TfdA-like domain-containing protein</fullName>
    </recommendedName>
</protein>
<dbReference type="PANTHER" id="PTHR43779:SF3">
    <property type="entry name" value="(3R)-3-[(CARBOXYMETHYL)AMINO]FATTY ACID OXYGENASE_DECARBOXYLASE"/>
    <property type="match status" value="1"/>
</dbReference>
<keyword evidence="3" id="KW-0223">Dioxygenase</keyword>
<evidence type="ECO:0000259" key="7">
    <source>
        <dbReference type="Pfam" id="PF02668"/>
    </source>
</evidence>
<gene>
    <name evidence="8" type="ORF">PCOR1329_LOCUS49222</name>
</gene>
<proteinExistence type="inferred from homology"/>
<dbReference type="InterPro" id="IPR042098">
    <property type="entry name" value="TauD-like_sf"/>
</dbReference>
<evidence type="ECO:0000256" key="3">
    <source>
        <dbReference type="ARBA" id="ARBA00022964"/>
    </source>
</evidence>
<dbReference type="Gene3D" id="3.60.130.10">
    <property type="entry name" value="Clavaminate synthase-like"/>
    <property type="match status" value="1"/>
</dbReference>
<feature type="region of interest" description="Disordered" evidence="6">
    <location>
        <begin position="223"/>
        <end position="246"/>
    </location>
</feature>
<name>A0ABN9ULY0_9DINO</name>
<keyword evidence="9" id="KW-1185">Reference proteome</keyword>
<feature type="region of interest" description="Disordered" evidence="6">
    <location>
        <begin position="1"/>
        <end position="20"/>
    </location>
</feature>
<feature type="domain" description="TauD/TfdA-like" evidence="7">
    <location>
        <begin position="110"/>
        <end position="193"/>
    </location>
</feature>
<feature type="non-terminal residue" evidence="8">
    <location>
        <position position="1"/>
    </location>
</feature>
<keyword evidence="2" id="KW-0479">Metal-binding</keyword>
<evidence type="ECO:0000313" key="9">
    <source>
        <dbReference type="Proteomes" id="UP001189429"/>
    </source>
</evidence>
<evidence type="ECO:0000313" key="8">
    <source>
        <dbReference type="EMBL" id="CAK0860170.1"/>
    </source>
</evidence>
<evidence type="ECO:0000256" key="6">
    <source>
        <dbReference type="SAM" id="MobiDB-lite"/>
    </source>
</evidence>
<sequence length="261" mass="27988">RRRTRTWRWPASSRTAASSRARCPRTRTACTHSCSACPTTRPAGDHGRRHERVARGRHPQAGAAAHAFIPLHGGRRRWGHVLPAAGRAGAGGFLAQPPDVQDRWSSLWVRTGRGIVHPFVHRHPATGRPSLCLFMGSHFVSFDGGRRATDTASVFAEVGAAIHAAQHLVYRHRWETGDLLIHDNLATAHLASAGTQAPASQVGLRVLDRAAVAGARPLRAWAPERLPEHSGGGQETARPSLTSKSAAASCGACGTHRFATT</sequence>
<dbReference type="Pfam" id="PF02668">
    <property type="entry name" value="TauD"/>
    <property type="match status" value="1"/>
</dbReference>
<dbReference type="SUPFAM" id="SSF51197">
    <property type="entry name" value="Clavaminate synthase-like"/>
    <property type="match status" value="1"/>
</dbReference>
<dbReference type="PANTHER" id="PTHR43779">
    <property type="entry name" value="DIOXYGENASE RV0097-RELATED"/>
    <property type="match status" value="1"/>
</dbReference>
<reference evidence="8" key="1">
    <citation type="submission" date="2023-10" db="EMBL/GenBank/DDBJ databases">
        <authorList>
            <person name="Chen Y."/>
            <person name="Shah S."/>
            <person name="Dougan E. K."/>
            <person name="Thang M."/>
            <person name="Chan C."/>
        </authorList>
    </citation>
    <scope>NUCLEOTIDE SEQUENCE [LARGE SCALE GENOMIC DNA]</scope>
</reference>
<evidence type="ECO:0000256" key="2">
    <source>
        <dbReference type="ARBA" id="ARBA00022723"/>
    </source>
</evidence>